<dbReference type="GO" id="GO:0005886">
    <property type="term" value="C:plasma membrane"/>
    <property type="evidence" value="ECO:0007669"/>
    <property type="project" value="UniProtKB-SubCell"/>
</dbReference>
<evidence type="ECO:0000256" key="7">
    <source>
        <dbReference type="ARBA" id="ARBA00023170"/>
    </source>
</evidence>
<dbReference type="PANTHER" id="PTHR21421:SF29">
    <property type="entry name" value="GUSTATORY RECEPTOR 5A FOR TREHALOSE-RELATED"/>
    <property type="match status" value="1"/>
</dbReference>
<accession>A0A195CE49</accession>
<keyword evidence="4 8" id="KW-0812">Transmembrane</keyword>
<evidence type="ECO:0000313" key="9">
    <source>
        <dbReference type="EMBL" id="KYM99149.1"/>
    </source>
</evidence>
<keyword evidence="6 8" id="KW-0472">Membrane</keyword>
<comment type="subcellular location">
    <subcellularLocation>
        <location evidence="1">Cell membrane</location>
        <topology evidence="1">Multi-pass membrane protein</topology>
    </subcellularLocation>
</comment>
<protein>
    <submittedName>
        <fullName evidence="9">Putative gustatory receptor 64f</fullName>
    </submittedName>
</protein>
<keyword evidence="5 8" id="KW-1133">Transmembrane helix</keyword>
<dbReference type="GO" id="GO:0033041">
    <property type="term" value="F:sweet taste receptor activity"/>
    <property type="evidence" value="ECO:0007669"/>
    <property type="project" value="TreeGrafter"/>
</dbReference>
<evidence type="ECO:0000256" key="3">
    <source>
        <dbReference type="ARBA" id="ARBA00022475"/>
    </source>
</evidence>
<dbReference type="PIRSF" id="PIRSF038981">
    <property type="entry name" value="GRP"/>
    <property type="match status" value="1"/>
</dbReference>
<organism evidence="9 10">
    <name type="scientific">Cyphomyrmex costatus</name>
    <dbReference type="NCBI Taxonomy" id="456900"/>
    <lineage>
        <taxon>Eukaryota</taxon>
        <taxon>Metazoa</taxon>
        <taxon>Ecdysozoa</taxon>
        <taxon>Arthropoda</taxon>
        <taxon>Hexapoda</taxon>
        <taxon>Insecta</taxon>
        <taxon>Pterygota</taxon>
        <taxon>Neoptera</taxon>
        <taxon>Endopterygota</taxon>
        <taxon>Hymenoptera</taxon>
        <taxon>Apocrita</taxon>
        <taxon>Aculeata</taxon>
        <taxon>Formicoidea</taxon>
        <taxon>Formicidae</taxon>
        <taxon>Myrmicinae</taxon>
        <taxon>Cyphomyrmex</taxon>
    </lineage>
</organism>
<dbReference type="InterPro" id="IPR009318">
    <property type="entry name" value="Gustatory_rcpt"/>
</dbReference>
<dbReference type="Pfam" id="PF06151">
    <property type="entry name" value="Trehalose_recp"/>
    <property type="match status" value="1"/>
</dbReference>
<gene>
    <name evidence="9" type="ORF">ALC62_10118</name>
</gene>
<dbReference type="STRING" id="456900.A0A195CE49"/>
<dbReference type="AlphaFoldDB" id="A0A195CE49"/>
<feature type="non-terminal residue" evidence="9">
    <location>
        <position position="1"/>
    </location>
</feature>
<evidence type="ECO:0000256" key="4">
    <source>
        <dbReference type="ARBA" id="ARBA00022692"/>
    </source>
</evidence>
<feature type="transmembrane region" description="Helical" evidence="8">
    <location>
        <begin position="190"/>
        <end position="207"/>
    </location>
</feature>
<comment type="similarity">
    <text evidence="2">Belongs to the insect chemoreceptor superfamily. Gustatory receptor (GR) family. Gr5a subfamily.</text>
</comment>
<evidence type="ECO:0000313" key="10">
    <source>
        <dbReference type="Proteomes" id="UP000078542"/>
    </source>
</evidence>
<dbReference type="PANTHER" id="PTHR21421">
    <property type="entry name" value="GUSTATORY RECEPTOR"/>
    <property type="match status" value="1"/>
</dbReference>
<feature type="transmembrane region" description="Helical" evidence="8">
    <location>
        <begin position="260"/>
        <end position="284"/>
    </location>
</feature>
<evidence type="ECO:0000256" key="2">
    <source>
        <dbReference type="ARBA" id="ARBA00005327"/>
    </source>
</evidence>
<dbReference type="EMBL" id="KQ977873">
    <property type="protein sequence ID" value="KYM99149.1"/>
    <property type="molecule type" value="Genomic_DNA"/>
</dbReference>
<feature type="transmembrane region" description="Helical" evidence="8">
    <location>
        <begin position="110"/>
        <end position="132"/>
    </location>
</feature>
<evidence type="ECO:0000256" key="5">
    <source>
        <dbReference type="ARBA" id="ARBA00022989"/>
    </source>
</evidence>
<sequence length="469" mass="53465">LIKFGNNEFYLLSVMRSCSVHTVSHGVHRARSPKNLRNNRFDFMKSDVALPEMLVSVVPPSDTFNPSTDSLHAAMRPIILLAQCFSILPVCGINKPDASYLRFTWYNPKVFYAIIVILGTFLVTLANIHRLVTSGIDSTKMTTFVFFATAMMTAVMFIRLAIHWPCLALTWEKLEREFTSRHRRISKTTLATRFKIVTFVVMLLALGEHTAAVMAAYTSALECAAYRGDEDIIGTYFISQFPQIFTKWSYSHWKGIVIEILNILSTFAWNFVDLFLILISVALADQFRQLNSRLFSIRGKAMPEWWWAEARNDYNHLATLTRRVDTHISSIVLLSFAIDLYFICMQLLFSFNPIRGIVRKIYFCYSFGFLLARTTAVSLYAASIHDESRLPAPILYSVTSSGYSNEVSRFLMQVTTDNISLTGMKFFSVTRGLVLTVRTIVTYELVLVQFNSVQQVDQSNNITNACEVR</sequence>
<name>A0A195CE49_9HYME</name>
<evidence type="ECO:0000256" key="8">
    <source>
        <dbReference type="SAM" id="Phobius"/>
    </source>
</evidence>
<keyword evidence="10" id="KW-1185">Reference proteome</keyword>
<evidence type="ECO:0000256" key="1">
    <source>
        <dbReference type="ARBA" id="ARBA00004651"/>
    </source>
</evidence>
<reference evidence="9 10" key="1">
    <citation type="submission" date="2016-03" db="EMBL/GenBank/DDBJ databases">
        <title>Cyphomyrmex costatus WGS genome.</title>
        <authorList>
            <person name="Nygaard S."/>
            <person name="Hu H."/>
            <person name="Boomsma J."/>
            <person name="Zhang G."/>
        </authorList>
    </citation>
    <scope>NUCLEOTIDE SEQUENCE [LARGE SCALE GENOMIC DNA]</scope>
    <source>
        <strain evidence="9">MS0001</strain>
        <tissue evidence="9">Whole body</tissue>
    </source>
</reference>
<keyword evidence="7 9" id="KW-0675">Receptor</keyword>
<keyword evidence="3" id="KW-1003">Cell membrane</keyword>
<feature type="transmembrane region" description="Helical" evidence="8">
    <location>
        <begin position="331"/>
        <end position="349"/>
    </location>
</feature>
<feature type="transmembrane region" description="Helical" evidence="8">
    <location>
        <begin position="144"/>
        <end position="169"/>
    </location>
</feature>
<dbReference type="Proteomes" id="UP000078542">
    <property type="component" value="Unassembled WGS sequence"/>
</dbReference>
<evidence type="ECO:0000256" key="6">
    <source>
        <dbReference type="ARBA" id="ARBA00023136"/>
    </source>
</evidence>
<proteinExistence type="inferred from homology"/>